<sequence>MKETGQFPKISKSFNFIQIFKIFHFVNIS</sequence>
<organism evidence="1">
    <name type="scientific">Siphoviridae sp. ctgN495</name>
    <dbReference type="NCBI Taxonomy" id="2825608"/>
    <lineage>
        <taxon>Viruses</taxon>
        <taxon>Duplodnaviria</taxon>
        <taxon>Heunggongvirae</taxon>
        <taxon>Uroviricota</taxon>
        <taxon>Caudoviricetes</taxon>
    </lineage>
</organism>
<accession>A0A8S5UCY8</accession>
<dbReference type="EMBL" id="BK016063">
    <property type="protein sequence ID" value="DAF92266.1"/>
    <property type="molecule type" value="Genomic_DNA"/>
</dbReference>
<evidence type="ECO:0000313" key="1">
    <source>
        <dbReference type="EMBL" id="DAF92266.1"/>
    </source>
</evidence>
<name>A0A8S5UCY8_9CAUD</name>
<proteinExistence type="predicted"/>
<protein>
    <submittedName>
        <fullName evidence="1">Uncharacterized protein</fullName>
    </submittedName>
</protein>
<reference evidence="1" key="1">
    <citation type="journal article" date="2021" name="Proc. Natl. Acad. Sci. U.S.A.">
        <title>A Catalog of Tens of Thousands of Viruses from Human Metagenomes Reveals Hidden Associations with Chronic Diseases.</title>
        <authorList>
            <person name="Tisza M.J."/>
            <person name="Buck C.B."/>
        </authorList>
    </citation>
    <scope>NUCLEOTIDE SEQUENCE</scope>
    <source>
        <strain evidence="1">CtgN495</strain>
    </source>
</reference>